<comment type="caution">
    <text evidence="1">The sequence shown here is derived from an EMBL/GenBank/DDBJ whole genome shotgun (WGS) entry which is preliminary data.</text>
</comment>
<sequence>MKSFSRRGSVAIVE</sequence>
<accession>A0A392VKS3</accession>
<proteinExistence type="predicted"/>
<protein>
    <submittedName>
        <fullName evidence="1">Uncharacterized protein</fullName>
    </submittedName>
</protein>
<dbReference type="EMBL" id="LXQA011207641">
    <property type="protein sequence ID" value="MCI88998.1"/>
    <property type="molecule type" value="Genomic_DNA"/>
</dbReference>
<evidence type="ECO:0000313" key="1">
    <source>
        <dbReference type="EMBL" id="MCI88998.1"/>
    </source>
</evidence>
<dbReference type="Proteomes" id="UP000265520">
    <property type="component" value="Unassembled WGS sequence"/>
</dbReference>
<feature type="non-terminal residue" evidence="1">
    <location>
        <position position="14"/>
    </location>
</feature>
<organism evidence="1 2">
    <name type="scientific">Trifolium medium</name>
    <dbReference type="NCBI Taxonomy" id="97028"/>
    <lineage>
        <taxon>Eukaryota</taxon>
        <taxon>Viridiplantae</taxon>
        <taxon>Streptophyta</taxon>
        <taxon>Embryophyta</taxon>
        <taxon>Tracheophyta</taxon>
        <taxon>Spermatophyta</taxon>
        <taxon>Magnoliopsida</taxon>
        <taxon>eudicotyledons</taxon>
        <taxon>Gunneridae</taxon>
        <taxon>Pentapetalae</taxon>
        <taxon>rosids</taxon>
        <taxon>fabids</taxon>
        <taxon>Fabales</taxon>
        <taxon>Fabaceae</taxon>
        <taxon>Papilionoideae</taxon>
        <taxon>50 kb inversion clade</taxon>
        <taxon>NPAAA clade</taxon>
        <taxon>Hologalegina</taxon>
        <taxon>IRL clade</taxon>
        <taxon>Trifolieae</taxon>
        <taxon>Trifolium</taxon>
    </lineage>
</organism>
<reference evidence="1 2" key="1">
    <citation type="journal article" date="2018" name="Front. Plant Sci.">
        <title>Red Clover (Trifolium pratense) and Zigzag Clover (T. medium) - A Picture of Genomic Similarities and Differences.</title>
        <authorList>
            <person name="Dluhosova J."/>
            <person name="Istvanek J."/>
            <person name="Nedelnik J."/>
            <person name="Repkova J."/>
        </authorList>
    </citation>
    <scope>NUCLEOTIDE SEQUENCE [LARGE SCALE GENOMIC DNA]</scope>
    <source>
        <strain evidence="2">cv. 10/8</strain>
        <tissue evidence="1">Leaf</tissue>
    </source>
</reference>
<evidence type="ECO:0000313" key="2">
    <source>
        <dbReference type="Proteomes" id="UP000265520"/>
    </source>
</evidence>
<keyword evidence="2" id="KW-1185">Reference proteome</keyword>
<name>A0A392VKS3_9FABA</name>